<dbReference type="AlphaFoldDB" id="A7EEC2"/>
<dbReference type="EMBL" id="CH476624">
    <property type="protein sequence ID" value="EDO01188.1"/>
    <property type="molecule type" value="Genomic_DNA"/>
</dbReference>
<reference evidence="2" key="1">
    <citation type="journal article" date="2011" name="PLoS Genet.">
        <title>Genomic analysis of the necrotrophic fungal pathogens Sclerotinia sclerotiorum and Botrytis cinerea.</title>
        <authorList>
            <person name="Amselem J."/>
            <person name="Cuomo C.A."/>
            <person name="van Kan J.A."/>
            <person name="Viaud M."/>
            <person name="Benito E.P."/>
            <person name="Couloux A."/>
            <person name="Coutinho P.M."/>
            <person name="de Vries R.P."/>
            <person name="Dyer P.S."/>
            <person name="Fillinger S."/>
            <person name="Fournier E."/>
            <person name="Gout L."/>
            <person name="Hahn M."/>
            <person name="Kohn L."/>
            <person name="Lapalu N."/>
            <person name="Plummer K.M."/>
            <person name="Pradier J.M."/>
            <person name="Quevillon E."/>
            <person name="Sharon A."/>
            <person name="Simon A."/>
            <person name="ten Have A."/>
            <person name="Tudzynski B."/>
            <person name="Tudzynski P."/>
            <person name="Wincker P."/>
            <person name="Andrew M."/>
            <person name="Anthouard V."/>
            <person name="Beever R.E."/>
            <person name="Beffa R."/>
            <person name="Benoit I."/>
            <person name="Bouzid O."/>
            <person name="Brault B."/>
            <person name="Chen Z."/>
            <person name="Choquer M."/>
            <person name="Collemare J."/>
            <person name="Cotton P."/>
            <person name="Danchin E.G."/>
            <person name="Da Silva C."/>
            <person name="Gautier A."/>
            <person name="Giraud C."/>
            <person name="Giraud T."/>
            <person name="Gonzalez C."/>
            <person name="Grossetete S."/>
            <person name="Guldener U."/>
            <person name="Henrissat B."/>
            <person name="Howlett B.J."/>
            <person name="Kodira C."/>
            <person name="Kretschmer M."/>
            <person name="Lappartient A."/>
            <person name="Leroch M."/>
            <person name="Levis C."/>
            <person name="Mauceli E."/>
            <person name="Neuveglise C."/>
            <person name="Oeser B."/>
            <person name="Pearson M."/>
            <person name="Poulain J."/>
            <person name="Poussereau N."/>
            <person name="Quesneville H."/>
            <person name="Rascle C."/>
            <person name="Schumacher J."/>
            <person name="Segurens B."/>
            <person name="Sexton A."/>
            <person name="Silva E."/>
            <person name="Sirven C."/>
            <person name="Soanes D.M."/>
            <person name="Talbot N.J."/>
            <person name="Templeton M."/>
            <person name="Yandava C."/>
            <person name="Yarden O."/>
            <person name="Zeng Q."/>
            <person name="Rollins J.A."/>
            <person name="Lebrun M.H."/>
            <person name="Dickman M."/>
        </authorList>
    </citation>
    <scope>NUCLEOTIDE SEQUENCE [LARGE SCALE GENOMIC DNA]</scope>
    <source>
        <strain evidence="2">ATCC 18683 / 1980 / Ss-1</strain>
    </source>
</reference>
<accession>A7EEC2</accession>
<organism evidence="1 2">
    <name type="scientific">Sclerotinia sclerotiorum (strain ATCC 18683 / 1980 / Ss-1)</name>
    <name type="common">White mold</name>
    <name type="synonym">Whetzelinia sclerotiorum</name>
    <dbReference type="NCBI Taxonomy" id="665079"/>
    <lineage>
        <taxon>Eukaryota</taxon>
        <taxon>Fungi</taxon>
        <taxon>Dikarya</taxon>
        <taxon>Ascomycota</taxon>
        <taxon>Pezizomycotina</taxon>
        <taxon>Leotiomycetes</taxon>
        <taxon>Helotiales</taxon>
        <taxon>Sclerotiniaceae</taxon>
        <taxon>Sclerotinia</taxon>
    </lineage>
</organism>
<gene>
    <name evidence="1" type="ORF">SS1G_03662</name>
</gene>
<dbReference type="GeneID" id="5491979"/>
<sequence length="94" mass="10971">MQGRSLIQLVVLDVTQHNGPENSPDQHFANKRITRERDTWNLNWMILYPLLDIRGVITTAMSATASKSKKKHLIRDYLTQLNSKPDYGNSWRIY</sequence>
<proteinExistence type="predicted"/>
<dbReference type="HOGENOM" id="CLU_2387505_0_0_1"/>
<keyword evidence="2" id="KW-1185">Reference proteome</keyword>
<evidence type="ECO:0000313" key="1">
    <source>
        <dbReference type="EMBL" id="EDO01188.1"/>
    </source>
</evidence>
<name>A7EEC2_SCLS1</name>
<protein>
    <submittedName>
        <fullName evidence="1">Uncharacterized protein</fullName>
    </submittedName>
</protein>
<evidence type="ECO:0000313" key="2">
    <source>
        <dbReference type="Proteomes" id="UP000001312"/>
    </source>
</evidence>
<dbReference type="InParanoid" id="A7EEC2"/>
<dbReference type="Proteomes" id="UP000001312">
    <property type="component" value="Unassembled WGS sequence"/>
</dbReference>
<dbReference type="KEGG" id="ssl:SS1G_03662"/>
<dbReference type="RefSeq" id="XP_001595573.1">
    <property type="nucleotide sequence ID" value="XM_001595523.1"/>
</dbReference>